<reference evidence="19 20" key="1">
    <citation type="submission" date="2016-03" db="EMBL/GenBank/DDBJ databases">
        <title>Draft Genome Sequence of the Strain BR 10245 (Bradyrhizobium sp.) isolated from nodules of Centrolobium paraense.</title>
        <authorList>
            <person name="Simoes-Araujo J.L.Sr."/>
            <person name="Barauna A.C."/>
            <person name="Silva K."/>
            <person name="Zilli J.E."/>
        </authorList>
    </citation>
    <scope>NUCLEOTIDE SEQUENCE [LARGE SCALE GENOMIC DNA]</scope>
    <source>
        <strain evidence="19 20">BR 10245</strain>
    </source>
</reference>
<organism evidence="19 20">
    <name type="scientific">Bradyrhizobium centrolobii</name>
    <dbReference type="NCBI Taxonomy" id="1505087"/>
    <lineage>
        <taxon>Bacteria</taxon>
        <taxon>Pseudomonadati</taxon>
        <taxon>Pseudomonadota</taxon>
        <taxon>Alphaproteobacteria</taxon>
        <taxon>Hyphomicrobiales</taxon>
        <taxon>Nitrobacteraceae</taxon>
        <taxon>Bradyrhizobium</taxon>
    </lineage>
</organism>
<dbReference type="InterPro" id="IPR011335">
    <property type="entry name" value="Restrct_endonuc-II-like"/>
</dbReference>
<dbReference type="InterPro" id="IPR027417">
    <property type="entry name" value="P-loop_NTPase"/>
</dbReference>
<dbReference type="GO" id="GO:0004527">
    <property type="term" value="F:exonuclease activity"/>
    <property type="evidence" value="ECO:0007669"/>
    <property type="project" value="UniProtKB-KW"/>
</dbReference>
<evidence type="ECO:0000259" key="18">
    <source>
        <dbReference type="PROSITE" id="PS51217"/>
    </source>
</evidence>
<dbReference type="InterPro" id="IPR038726">
    <property type="entry name" value="PDDEXK_AddAB-type"/>
</dbReference>
<evidence type="ECO:0000256" key="12">
    <source>
        <dbReference type="ARBA" id="ARBA00034808"/>
    </source>
</evidence>
<comment type="catalytic activity">
    <reaction evidence="14">
        <text>ATP + H2O = ADP + phosphate + H(+)</text>
        <dbReference type="Rhea" id="RHEA:13065"/>
        <dbReference type="ChEBI" id="CHEBI:15377"/>
        <dbReference type="ChEBI" id="CHEBI:15378"/>
        <dbReference type="ChEBI" id="CHEBI:30616"/>
        <dbReference type="ChEBI" id="CHEBI:43474"/>
        <dbReference type="ChEBI" id="CHEBI:456216"/>
        <dbReference type="EC" id="5.6.2.4"/>
    </reaction>
</comment>
<dbReference type="OrthoDB" id="9810135at2"/>
<dbReference type="InterPro" id="IPR000212">
    <property type="entry name" value="DNA_helicase_UvrD/REP"/>
</dbReference>
<dbReference type="Gene3D" id="3.90.320.10">
    <property type="match status" value="1"/>
</dbReference>
<evidence type="ECO:0000256" key="7">
    <source>
        <dbReference type="ARBA" id="ARBA00022840"/>
    </source>
</evidence>
<dbReference type="Gene3D" id="3.40.50.300">
    <property type="entry name" value="P-loop containing nucleotide triphosphate hydrolases"/>
    <property type="match status" value="3"/>
</dbReference>
<evidence type="ECO:0000256" key="2">
    <source>
        <dbReference type="ARBA" id="ARBA00022741"/>
    </source>
</evidence>
<keyword evidence="3" id="KW-0227">DNA damage</keyword>
<dbReference type="RefSeq" id="WP_063698870.1">
    <property type="nucleotide sequence ID" value="NZ_LUUB01000040.1"/>
</dbReference>
<evidence type="ECO:0000313" key="20">
    <source>
        <dbReference type="Proteomes" id="UP000076959"/>
    </source>
</evidence>
<evidence type="ECO:0000259" key="17">
    <source>
        <dbReference type="PROSITE" id="PS51198"/>
    </source>
</evidence>
<dbReference type="Pfam" id="PF12705">
    <property type="entry name" value="PDDEXK_1"/>
    <property type="match status" value="1"/>
</dbReference>
<dbReference type="GO" id="GO:0003677">
    <property type="term" value="F:DNA binding"/>
    <property type="evidence" value="ECO:0007669"/>
    <property type="project" value="UniProtKB-KW"/>
</dbReference>
<dbReference type="Gene3D" id="1.10.486.10">
    <property type="entry name" value="PCRA, domain 4"/>
    <property type="match status" value="1"/>
</dbReference>
<dbReference type="Pfam" id="PF13361">
    <property type="entry name" value="UvrD_C"/>
    <property type="match status" value="1"/>
</dbReference>
<evidence type="ECO:0000256" key="15">
    <source>
        <dbReference type="PROSITE-ProRule" id="PRU00560"/>
    </source>
</evidence>
<comment type="catalytic activity">
    <reaction evidence="11">
        <text>Couples ATP hydrolysis with the unwinding of duplex DNA by translocating in the 3'-5' direction.</text>
        <dbReference type="EC" id="5.6.2.4"/>
    </reaction>
</comment>
<accession>A0A176YYU4</accession>
<keyword evidence="7 15" id="KW-0067">ATP-binding</keyword>
<comment type="caution">
    <text evidence="19">The sequence shown here is derived from an EMBL/GenBank/DDBJ whole genome shotgun (WGS) entry which is preliminary data.</text>
</comment>
<evidence type="ECO:0000256" key="6">
    <source>
        <dbReference type="ARBA" id="ARBA00022839"/>
    </source>
</evidence>
<feature type="region of interest" description="Disordered" evidence="16">
    <location>
        <begin position="882"/>
        <end position="901"/>
    </location>
</feature>
<evidence type="ECO:0000256" key="16">
    <source>
        <dbReference type="SAM" id="MobiDB-lite"/>
    </source>
</evidence>
<dbReference type="PROSITE" id="PS51198">
    <property type="entry name" value="UVRD_HELICASE_ATP_BIND"/>
    <property type="match status" value="1"/>
</dbReference>
<feature type="domain" description="UvrD-like helicase ATP-binding" evidence="17">
    <location>
        <begin position="6"/>
        <end position="451"/>
    </location>
</feature>
<proteinExistence type="predicted"/>
<sequence>MEMSDLSDARARARILTEYGTTFFVEAAAGTGKTTVLVGRIVGLIRSGQGTLARTVAVTFTEKAAGEMKLRLRLEIEKARVDAIPLERNRLDQALEELELARIGTIHAFCGDLLSERPVEAGVDPLFKMLDEEAAEAVANEAFERWLQEILADPPEGPKRILRRRSGWEAPHEQLRTAMHTLCKHRDFAQPWRRDPFDRDSSIDELIDELAELGELASTSSWENDWLTRNLHEIALFVREAIRLEAVRGRDYDGLEAELRELATNKRRFRGWDHKGAAKTTFGHLSRDEVLARRDGVRSKLKAFVASSDADLAPLVHVALQDAIAEYELLKAKSGSLDFLDLLVKTRDLIRDDGTVRRELQNRFTHFFVDEFQDTDPLQAEILLLLAADDHSITDWRAARPVPGKLFLVGDPKQSIYRFRRADVALYGEIKKRLLDVGAELLHLTTSFRALPSIQKFVNAAFAPAIAADEEADGYVPLERQRPEVADRPTIVALPVPKPYSDYGKVTGYCINESLPGAVGAFIDWLINKSGWTVEEEAGHLVPIRPRHIAILFRRFQSFRTDVTRPYVRELEGRRIPHVLVGGRSFHDREEVIALRNAITAIEWPDDELKVFATLRGPLFALSDEALLLFRQHIGKDEALKIRRLNPMRTVDRAVLDPKSLEVADALDLLRRLHVGRNSRPIAETLTMLLQAVRAQAGIALWQNGEQALANCQRLVDTARHSERRASSFRAFVESIEADAERGEVDEAPIVEEGTEGVRVMTVYKAKGLEFPIVILGDPTYSATRDRPSRHIDSSRSLWLEQLCGANPIELLEAGDLEIKRDRAEAIRVAYVAATRARDLLVVPSCGDEPIEGWFEVLNAVLYPSDAARRNSMPAPGCPPFGEESVLGRGPKGKRPVAGSVRPGLHMTEPDAALVTWWDPASLDLEIEQLAPLRHQRLLEIDSGGVTAAESTRNYETWKTERRTLLARGSEPSVQVQTVTALVRSSEGSELRTEPSVDVHVLERDDVDRPGGRRFGTLVHALLALIDLESSTDALKKTAVVQGRTLGATEEEIDAAVATVSRALAHPILRTAAASARSGRLRREVPVLLRTDSGSLVEGVVDLAFQHEAPDFAGWTVVDFKTDRELEGSSDRYLDQVRWYSTAVRQATNLPTRGVLLVI</sequence>
<name>A0A176YYU4_9BRAD</name>
<keyword evidence="2 15" id="KW-0547">Nucleotide-binding</keyword>
<keyword evidence="8" id="KW-0238">DNA-binding</keyword>
<feature type="binding site" evidence="15">
    <location>
        <begin position="27"/>
        <end position="34"/>
    </location>
    <ligand>
        <name>ATP</name>
        <dbReference type="ChEBI" id="CHEBI:30616"/>
    </ligand>
</feature>
<keyword evidence="5 15" id="KW-0347">Helicase</keyword>
<evidence type="ECO:0000313" key="19">
    <source>
        <dbReference type="EMBL" id="OAF12389.1"/>
    </source>
</evidence>
<keyword evidence="20" id="KW-1185">Reference proteome</keyword>
<evidence type="ECO:0000256" key="11">
    <source>
        <dbReference type="ARBA" id="ARBA00034617"/>
    </source>
</evidence>
<keyword evidence="1" id="KW-0540">Nuclease</keyword>
<dbReference type="Pfam" id="PF00580">
    <property type="entry name" value="UvrD-helicase"/>
    <property type="match status" value="1"/>
</dbReference>
<dbReference type="EC" id="5.6.2.4" evidence="12"/>
<keyword evidence="6" id="KW-0269">Exonuclease</keyword>
<dbReference type="Proteomes" id="UP000076959">
    <property type="component" value="Unassembled WGS sequence"/>
</dbReference>
<evidence type="ECO:0000256" key="10">
    <source>
        <dbReference type="ARBA" id="ARBA00023235"/>
    </source>
</evidence>
<dbReference type="InterPro" id="IPR014016">
    <property type="entry name" value="UvrD-like_ATP-bd"/>
</dbReference>
<gene>
    <name evidence="19" type="ORF">AYJ54_06035</name>
</gene>
<evidence type="ECO:0000256" key="5">
    <source>
        <dbReference type="ARBA" id="ARBA00022806"/>
    </source>
</evidence>
<evidence type="ECO:0000256" key="14">
    <source>
        <dbReference type="ARBA" id="ARBA00048988"/>
    </source>
</evidence>
<evidence type="ECO:0000256" key="1">
    <source>
        <dbReference type="ARBA" id="ARBA00022722"/>
    </source>
</evidence>
<dbReference type="PANTHER" id="PTHR11070:SF2">
    <property type="entry name" value="ATP-DEPENDENT DNA HELICASE SRS2"/>
    <property type="match status" value="1"/>
</dbReference>
<dbReference type="PROSITE" id="PS51217">
    <property type="entry name" value="UVRD_HELICASE_CTER"/>
    <property type="match status" value="1"/>
</dbReference>
<evidence type="ECO:0000256" key="13">
    <source>
        <dbReference type="ARBA" id="ARBA00034923"/>
    </source>
</evidence>
<keyword evidence="4 15" id="KW-0378">Hydrolase</keyword>
<keyword evidence="9" id="KW-0234">DNA repair</keyword>
<keyword evidence="10" id="KW-0413">Isomerase</keyword>
<evidence type="ECO:0000256" key="3">
    <source>
        <dbReference type="ARBA" id="ARBA00022763"/>
    </source>
</evidence>
<dbReference type="PANTHER" id="PTHR11070">
    <property type="entry name" value="UVRD / RECB / PCRA DNA HELICASE FAMILY MEMBER"/>
    <property type="match status" value="1"/>
</dbReference>
<dbReference type="GO" id="GO:0005524">
    <property type="term" value="F:ATP binding"/>
    <property type="evidence" value="ECO:0007669"/>
    <property type="project" value="UniProtKB-UniRule"/>
</dbReference>
<dbReference type="GO" id="GO:0043138">
    <property type="term" value="F:3'-5' DNA helicase activity"/>
    <property type="evidence" value="ECO:0007669"/>
    <property type="project" value="UniProtKB-EC"/>
</dbReference>
<dbReference type="GO" id="GO:0000725">
    <property type="term" value="P:recombinational repair"/>
    <property type="evidence" value="ECO:0007669"/>
    <property type="project" value="TreeGrafter"/>
</dbReference>
<evidence type="ECO:0000256" key="9">
    <source>
        <dbReference type="ARBA" id="ARBA00023204"/>
    </source>
</evidence>
<dbReference type="EMBL" id="LUUB01000040">
    <property type="protein sequence ID" value="OAF12389.1"/>
    <property type="molecule type" value="Genomic_DNA"/>
</dbReference>
<dbReference type="InterPro" id="IPR011604">
    <property type="entry name" value="PDDEXK-like_dom_sf"/>
</dbReference>
<dbReference type="SUPFAM" id="SSF52980">
    <property type="entry name" value="Restriction endonuclease-like"/>
    <property type="match status" value="1"/>
</dbReference>
<evidence type="ECO:0000256" key="8">
    <source>
        <dbReference type="ARBA" id="ARBA00023125"/>
    </source>
</evidence>
<feature type="domain" description="UvrD-like helicase C-terminal" evidence="18">
    <location>
        <begin position="452"/>
        <end position="768"/>
    </location>
</feature>
<dbReference type="InterPro" id="IPR014017">
    <property type="entry name" value="DNA_helicase_UvrD-like_C"/>
</dbReference>
<protein>
    <recommendedName>
        <fullName evidence="12">DNA 3'-5' helicase</fullName>
        <ecNumber evidence="12">5.6.2.4</ecNumber>
    </recommendedName>
    <alternativeName>
        <fullName evidence="13">DNA 3'-5' helicase II</fullName>
    </alternativeName>
</protein>
<dbReference type="STRING" id="1505087.AYJ54_06035"/>
<evidence type="ECO:0000256" key="4">
    <source>
        <dbReference type="ARBA" id="ARBA00022801"/>
    </source>
</evidence>
<dbReference type="AlphaFoldDB" id="A0A176YYU4"/>
<dbReference type="SUPFAM" id="SSF52540">
    <property type="entry name" value="P-loop containing nucleoside triphosphate hydrolases"/>
    <property type="match status" value="1"/>
</dbReference>